<proteinExistence type="predicted"/>
<evidence type="ECO:0000313" key="1">
    <source>
        <dbReference type="EMBL" id="KAK2598622.1"/>
    </source>
</evidence>
<reference evidence="1" key="1">
    <citation type="submission" date="2023-06" db="EMBL/GenBank/DDBJ databases">
        <authorList>
            <person name="Noh H."/>
        </authorList>
    </citation>
    <scope>NUCLEOTIDE SEQUENCE</scope>
    <source>
        <strain evidence="1">DUCC20226</strain>
    </source>
</reference>
<evidence type="ECO:0000313" key="2">
    <source>
        <dbReference type="Proteomes" id="UP001265746"/>
    </source>
</evidence>
<protein>
    <recommendedName>
        <fullName evidence="3">F-box domain-containing protein</fullName>
    </recommendedName>
</protein>
<keyword evidence="2" id="KW-1185">Reference proteome</keyword>
<accession>A0AAD9S6V8</accession>
<name>A0AAD9S6V8_PHOAM</name>
<dbReference type="Proteomes" id="UP001265746">
    <property type="component" value="Unassembled WGS sequence"/>
</dbReference>
<sequence>MGRRERRSRPRDFELMRLAPELQVKIFEALPDLWTAVALRLTCRDLNALFIAYRKPIEASLRDTLVAPFYEYYDFLSSLHIPASAIKRPPAGGWPNISPDACAEFGKTDFAVDVLRHLPYIEDDSRSNLHNIDYKCNVLDYSTATAEDFMGDNLKMGEITHGFDEPVSKHKVIIAEGYESGGIDLLLDTMTGDIFEEIIRCCSGDVLPVEEYFEKRVRDSRGLVHVFVPGKDPLGEGSGVGVGPYDAEAVEAKGEPSIPGELFGYNLKELEWVRHLYTKFGWPGADWQKEEGLKAIADFVERRDAES</sequence>
<evidence type="ECO:0008006" key="3">
    <source>
        <dbReference type="Google" id="ProtNLM"/>
    </source>
</evidence>
<dbReference type="EMBL" id="JAUJFL010000008">
    <property type="protein sequence ID" value="KAK2598622.1"/>
    <property type="molecule type" value="Genomic_DNA"/>
</dbReference>
<organism evidence="1 2">
    <name type="scientific">Phomopsis amygdali</name>
    <name type="common">Fusicoccum amygdali</name>
    <dbReference type="NCBI Taxonomy" id="1214568"/>
    <lineage>
        <taxon>Eukaryota</taxon>
        <taxon>Fungi</taxon>
        <taxon>Dikarya</taxon>
        <taxon>Ascomycota</taxon>
        <taxon>Pezizomycotina</taxon>
        <taxon>Sordariomycetes</taxon>
        <taxon>Sordariomycetidae</taxon>
        <taxon>Diaporthales</taxon>
        <taxon>Diaporthaceae</taxon>
        <taxon>Diaporthe</taxon>
    </lineage>
</organism>
<gene>
    <name evidence="1" type="ORF">N8I77_012018</name>
</gene>
<comment type="caution">
    <text evidence="1">The sequence shown here is derived from an EMBL/GenBank/DDBJ whole genome shotgun (WGS) entry which is preliminary data.</text>
</comment>
<dbReference type="AlphaFoldDB" id="A0AAD9S6V8"/>